<dbReference type="PANTHER" id="PTHR14003:SF26">
    <property type="entry name" value="ZINC FINGER PROTEIN 367"/>
    <property type="match status" value="1"/>
</dbReference>
<dbReference type="AlphaFoldDB" id="A0A7R9GDQ6"/>
<sequence length="409" mass="45965">MSLSYLENYEAVEYGRFGDLFASPNILQVSSSSHDHSFNQDDEQLVYNDSPNQHSVTPKRSDLQRGRPRADAITNLIIKGSSSKSNIKCPVCTRVFPREKSLQAHLRTHTGEKPYTCDYPSCTKSFAQSGQLKTHQRLHAGEKPFCCTVTGCDVRFTHANRHCPQHPQAGLKRSKDVVLQPTISSGQNREEVLVWLEKYRQERELSNAFGDKSDAENEPGVICTTPAAPRKLKSRKEDMNEKFSSCFTPPRSKPQDAENIPQENSSTPVRLDRKRLPLSPLKISSNNANQVPADERKFCMPKKRWLREASRQMAQQISNTVVKQEIKFDSDAENNALCNLPSFSTTFGGYDVIPAPIQPPIKCEPVTLNREWMSPDPNKMLGAMALVELGTQAVSEEFPLNLSVPSYQP</sequence>
<dbReference type="InterPro" id="IPR013087">
    <property type="entry name" value="Znf_C2H2_type"/>
</dbReference>
<dbReference type="GO" id="GO:0000785">
    <property type="term" value="C:chromatin"/>
    <property type="evidence" value="ECO:0007669"/>
    <property type="project" value="TreeGrafter"/>
</dbReference>
<dbReference type="SUPFAM" id="SSF57667">
    <property type="entry name" value="beta-beta-alpha zinc fingers"/>
    <property type="match status" value="1"/>
</dbReference>
<dbReference type="GO" id="GO:0005667">
    <property type="term" value="C:transcription regulator complex"/>
    <property type="evidence" value="ECO:0007669"/>
    <property type="project" value="TreeGrafter"/>
</dbReference>
<evidence type="ECO:0000256" key="4">
    <source>
        <dbReference type="ARBA" id="ARBA00022833"/>
    </source>
</evidence>
<dbReference type="EMBL" id="OA882904">
    <property type="protein sequence ID" value="CAD7277312.1"/>
    <property type="molecule type" value="Genomic_DNA"/>
</dbReference>
<name>A0A7R9GDQ6_9CRUS</name>
<dbReference type="PROSITE" id="PS00028">
    <property type="entry name" value="ZINC_FINGER_C2H2_1"/>
    <property type="match status" value="2"/>
</dbReference>
<evidence type="ECO:0000256" key="2">
    <source>
        <dbReference type="ARBA" id="ARBA00022737"/>
    </source>
</evidence>
<evidence type="ECO:0000313" key="8">
    <source>
        <dbReference type="EMBL" id="CAD7277312.1"/>
    </source>
</evidence>
<dbReference type="PROSITE" id="PS50157">
    <property type="entry name" value="ZINC_FINGER_C2H2_2"/>
    <property type="match status" value="2"/>
</dbReference>
<accession>A0A7R9GDQ6</accession>
<feature type="domain" description="C2H2-type" evidence="7">
    <location>
        <begin position="87"/>
        <end position="114"/>
    </location>
</feature>
<dbReference type="GO" id="GO:0008270">
    <property type="term" value="F:zinc ion binding"/>
    <property type="evidence" value="ECO:0007669"/>
    <property type="project" value="UniProtKB-KW"/>
</dbReference>
<dbReference type="EMBL" id="CAJPEX010000867">
    <property type="protein sequence ID" value="CAG0917464.1"/>
    <property type="molecule type" value="Genomic_DNA"/>
</dbReference>
<keyword evidence="2" id="KW-0677">Repeat</keyword>
<evidence type="ECO:0000256" key="6">
    <source>
        <dbReference type="SAM" id="MobiDB-lite"/>
    </source>
</evidence>
<feature type="region of interest" description="Disordered" evidence="6">
    <location>
        <begin position="231"/>
        <end position="269"/>
    </location>
</feature>
<dbReference type="InterPro" id="IPR036236">
    <property type="entry name" value="Znf_C2H2_sf"/>
</dbReference>
<evidence type="ECO:0000256" key="1">
    <source>
        <dbReference type="ARBA" id="ARBA00022723"/>
    </source>
</evidence>
<gene>
    <name evidence="8" type="ORF">NMOB1V02_LOCUS5047</name>
</gene>
<keyword evidence="4" id="KW-0862">Zinc</keyword>
<protein>
    <recommendedName>
        <fullName evidence="7">C2H2-type domain-containing protein</fullName>
    </recommendedName>
</protein>
<evidence type="ECO:0000259" key="7">
    <source>
        <dbReference type="PROSITE" id="PS50157"/>
    </source>
</evidence>
<proteinExistence type="predicted"/>
<feature type="region of interest" description="Disordered" evidence="6">
    <location>
        <begin position="45"/>
        <end position="67"/>
    </location>
</feature>
<dbReference type="GO" id="GO:0000978">
    <property type="term" value="F:RNA polymerase II cis-regulatory region sequence-specific DNA binding"/>
    <property type="evidence" value="ECO:0007669"/>
    <property type="project" value="TreeGrafter"/>
</dbReference>
<dbReference type="FunFam" id="3.30.160.60:FF:000474">
    <property type="entry name" value="zinc finger protein 367"/>
    <property type="match status" value="1"/>
</dbReference>
<evidence type="ECO:0000256" key="3">
    <source>
        <dbReference type="ARBA" id="ARBA00022771"/>
    </source>
</evidence>
<reference evidence="8" key="1">
    <citation type="submission" date="2020-11" db="EMBL/GenBank/DDBJ databases">
        <authorList>
            <person name="Tran Van P."/>
        </authorList>
    </citation>
    <scope>NUCLEOTIDE SEQUENCE</scope>
</reference>
<dbReference type="Gene3D" id="3.30.160.60">
    <property type="entry name" value="Classic Zinc Finger"/>
    <property type="match status" value="2"/>
</dbReference>
<evidence type="ECO:0000313" key="9">
    <source>
        <dbReference type="Proteomes" id="UP000678499"/>
    </source>
</evidence>
<dbReference type="GO" id="GO:0031519">
    <property type="term" value="C:PcG protein complex"/>
    <property type="evidence" value="ECO:0007669"/>
    <property type="project" value="TreeGrafter"/>
</dbReference>
<dbReference type="OrthoDB" id="3437960at2759"/>
<dbReference type="Proteomes" id="UP000678499">
    <property type="component" value="Unassembled WGS sequence"/>
</dbReference>
<dbReference type="SMART" id="SM00355">
    <property type="entry name" value="ZnF_C2H2"/>
    <property type="match status" value="2"/>
</dbReference>
<keyword evidence="9" id="KW-1185">Reference proteome</keyword>
<feature type="compositionally biased region" description="Polar residues" evidence="6">
    <location>
        <begin position="47"/>
        <end position="58"/>
    </location>
</feature>
<organism evidence="8">
    <name type="scientific">Notodromas monacha</name>
    <dbReference type="NCBI Taxonomy" id="399045"/>
    <lineage>
        <taxon>Eukaryota</taxon>
        <taxon>Metazoa</taxon>
        <taxon>Ecdysozoa</taxon>
        <taxon>Arthropoda</taxon>
        <taxon>Crustacea</taxon>
        <taxon>Oligostraca</taxon>
        <taxon>Ostracoda</taxon>
        <taxon>Podocopa</taxon>
        <taxon>Podocopida</taxon>
        <taxon>Cypridocopina</taxon>
        <taxon>Cypridoidea</taxon>
        <taxon>Cyprididae</taxon>
        <taxon>Notodromas</taxon>
    </lineage>
</organism>
<feature type="domain" description="C2H2-type" evidence="7">
    <location>
        <begin position="115"/>
        <end position="144"/>
    </location>
</feature>
<keyword evidence="3 5" id="KW-0863">Zinc-finger</keyword>
<dbReference type="PANTHER" id="PTHR14003">
    <property type="entry name" value="TRANSCRIPTIONAL REPRESSOR PROTEIN YY"/>
    <property type="match status" value="1"/>
</dbReference>
<evidence type="ECO:0000256" key="5">
    <source>
        <dbReference type="PROSITE-ProRule" id="PRU00042"/>
    </source>
</evidence>
<dbReference type="Pfam" id="PF00096">
    <property type="entry name" value="zf-C2H2"/>
    <property type="match status" value="2"/>
</dbReference>
<keyword evidence="1" id="KW-0479">Metal-binding</keyword>
<dbReference type="GO" id="GO:0000981">
    <property type="term" value="F:DNA-binding transcription factor activity, RNA polymerase II-specific"/>
    <property type="evidence" value="ECO:0007669"/>
    <property type="project" value="TreeGrafter"/>
</dbReference>